<gene>
    <name evidence="1" type="ORF">RIF29_15297</name>
</gene>
<evidence type="ECO:0000313" key="1">
    <source>
        <dbReference type="EMBL" id="KAK7274216.1"/>
    </source>
</evidence>
<organism evidence="1 2">
    <name type="scientific">Crotalaria pallida</name>
    <name type="common">Smooth rattlebox</name>
    <name type="synonym">Crotalaria striata</name>
    <dbReference type="NCBI Taxonomy" id="3830"/>
    <lineage>
        <taxon>Eukaryota</taxon>
        <taxon>Viridiplantae</taxon>
        <taxon>Streptophyta</taxon>
        <taxon>Embryophyta</taxon>
        <taxon>Tracheophyta</taxon>
        <taxon>Spermatophyta</taxon>
        <taxon>Magnoliopsida</taxon>
        <taxon>eudicotyledons</taxon>
        <taxon>Gunneridae</taxon>
        <taxon>Pentapetalae</taxon>
        <taxon>rosids</taxon>
        <taxon>fabids</taxon>
        <taxon>Fabales</taxon>
        <taxon>Fabaceae</taxon>
        <taxon>Papilionoideae</taxon>
        <taxon>50 kb inversion clade</taxon>
        <taxon>genistoids sensu lato</taxon>
        <taxon>core genistoids</taxon>
        <taxon>Crotalarieae</taxon>
        <taxon>Crotalaria</taxon>
    </lineage>
</organism>
<accession>A0AAN9FH07</accession>
<dbReference type="AlphaFoldDB" id="A0AAN9FH07"/>
<comment type="caution">
    <text evidence="1">The sequence shown here is derived from an EMBL/GenBank/DDBJ whole genome shotgun (WGS) entry which is preliminary data.</text>
</comment>
<dbReference type="Proteomes" id="UP001372338">
    <property type="component" value="Unassembled WGS sequence"/>
</dbReference>
<sequence length="71" mass="8160">MALNQAMETAPVLAELVTHYDATKEYFEVDKEFVVNHHNSLGVNWNIITPEGRKFKFYFLQGFVTLAGRVI</sequence>
<proteinExistence type="predicted"/>
<name>A0AAN9FH07_CROPI</name>
<evidence type="ECO:0000313" key="2">
    <source>
        <dbReference type="Proteomes" id="UP001372338"/>
    </source>
</evidence>
<protein>
    <submittedName>
        <fullName evidence="1">Uncharacterized protein</fullName>
    </submittedName>
</protein>
<dbReference type="EMBL" id="JAYWIO010000003">
    <property type="protein sequence ID" value="KAK7274216.1"/>
    <property type="molecule type" value="Genomic_DNA"/>
</dbReference>
<reference evidence="1 2" key="1">
    <citation type="submission" date="2024-01" db="EMBL/GenBank/DDBJ databases">
        <title>The genomes of 5 underutilized Papilionoideae crops provide insights into root nodulation and disease resistanc.</title>
        <authorList>
            <person name="Yuan L."/>
        </authorList>
    </citation>
    <scope>NUCLEOTIDE SEQUENCE [LARGE SCALE GENOMIC DNA]</scope>
    <source>
        <strain evidence="1">ZHUSHIDOU_FW_LH</strain>
        <tissue evidence="1">Leaf</tissue>
    </source>
</reference>
<keyword evidence="2" id="KW-1185">Reference proteome</keyword>